<dbReference type="GO" id="GO:0052851">
    <property type="term" value="F:ferric-chelate reductase (NADPH) activity"/>
    <property type="evidence" value="ECO:0007669"/>
    <property type="project" value="UniProtKB-EC"/>
</dbReference>
<dbReference type="EC" id="1.16.1.9" evidence="3"/>
<dbReference type="InterPro" id="IPR017927">
    <property type="entry name" value="FAD-bd_FR_type"/>
</dbReference>
<feature type="domain" description="FAD-binding FR-type" evidence="15">
    <location>
        <begin position="296"/>
        <end position="428"/>
    </location>
</feature>
<evidence type="ECO:0000313" key="17">
    <source>
        <dbReference type="Proteomes" id="UP000092154"/>
    </source>
</evidence>
<dbReference type="AlphaFoldDB" id="A0A1B7N0T6"/>
<comment type="subcellular location">
    <subcellularLocation>
        <location evidence="1">Cell membrane</location>
        <topology evidence="1">Multi-pass membrane protein</topology>
    </subcellularLocation>
</comment>
<keyword evidence="4" id="KW-0813">Transport</keyword>
<keyword evidence="12" id="KW-0325">Glycoprotein</keyword>
<evidence type="ECO:0000256" key="8">
    <source>
        <dbReference type="ARBA" id="ARBA00022989"/>
    </source>
</evidence>
<keyword evidence="8 14" id="KW-1133">Transmembrane helix</keyword>
<dbReference type="GO" id="GO:0006826">
    <property type="term" value="P:iron ion transport"/>
    <property type="evidence" value="ECO:0007669"/>
    <property type="project" value="TreeGrafter"/>
</dbReference>
<gene>
    <name evidence="16" type="ORF">K503DRAFT_160439</name>
</gene>
<dbReference type="InterPro" id="IPR017938">
    <property type="entry name" value="Riboflavin_synthase-like_b-brl"/>
</dbReference>
<dbReference type="Gene3D" id="3.40.50.80">
    <property type="entry name" value="Nucleotide-binding domain of ferredoxin-NADP reductase (FNR) module"/>
    <property type="match status" value="1"/>
</dbReference>
<keyword evidence="9" id="KW-0560">Oxidoreductase</keyword>
<evidence type="ECO:0000256" key="13">
    <source>
        <dbReference type="ARBA" id="ARBA00048483"/>
    </source>
</evidence>
<evidence type="ECO:0000259" key="15">
    <source>
        <dbReference type="PROSITE" id="PS51384"/>
    </source>
</evidence>
<evidence type="ECO:0000256" key="11">
    <source>
        <dbReference type="ARBA" id="ARBA00023136"/>
    </source>
</evidence>
<dbReference type="InParanoid" id="A0A1B7N0T6"/>
<evidence type="ECO:0000256" key="9">
    <source>
        <dbReference type="ARBA" id="ARBA00023002"/>
    </source>
</evidence>
<evidence type="ECO:0000256" key="12">
    <source>
        <dbReference type="ARBA" id="ARBA00023180"/>
    </source>
</evidence>
<evidence type="ECO:0000256" key="5">
    <source>
        <dbReference type="ARBA" id="ARBA00022475"/>
    </source>
</evidence>
<keyword evidence="6 14" id="KW-0812">Transmembrane</keyword>
<name>A0A1B7N0T6_9AGAM</name>
<dbReference type="Pfam" id="PF08022">
    <property type="entry name" value="FAD_binding_8"/>
    <property type="match status" value="1"/>
</dbReference>
<dbReference type="GO" id="GO:0005886">
    <property type="term" value="C:plasma membrane"/>
    <property type="evidence" value="ECO:0007669"/>
    <property type="project" value="UniProtKB-SubCell"/>
</dbReference>
<dbReference type="PROSITE" id="PS51384">
    <property type="entry name" value="FAD_FR"/>
    <property type="match status" value="1"/>
</dbReference>
<accession>A0A1B7N0T6</accession>
<dbReference type="FunCoup" id="A0A1B7N0T6">
    <property type="interactions" value="192"/>
</dbReference>
<comment type="catalytic activity">
    <reaction evidence="13">
        <text>2 a Fe(II)-siderophore + NADP(+) + H(+) = 2 a Fe(III)-siderophore + NADPH</text>
        <dbReference type="Rhea" id="RHEA:28795"/>
        <dbReference type="Rhea" id="RHEA-COMP:11342"/>
        <dbReference type="Rhea" id="RHEA-COMP:11344"/>
        <dbReference type="ChEBI" id="CHEBI:15378"/>
        <dbReference type="ChEBI" id="CHEBI:29033"/>
        <dbReference type="ChEBI" id="CHEBI:29034"/>
        <dbReference type="ChEBI" id="CHEBI:57783"/>
        <dbReference type="ChEBI" id="CHEBI:58349"/>
        <dbReference type="EC" id="1.16.1.9"/>
    </reaction>
</comment>
<evidence type="ECO:0000256" key="10">
    <source>
        <dbReference type="ARBA" id="ARBA00023065"/>
    </source>
</evidence>
<dbReference type="PANTHER" id="PTHR32361:SF9">
    <property type="entry name" value="FERRIC REDUCTASE TRANSMEMBRANE COMPONENT 3-RELATED"/>
    <property type="match status" value="1"/>
</dbReference>
<keyword evidence="11 14" id="KW-0472">Membrane</keyword>
<feature type="transmembrane region" description="Helical" evidence="14">
    <location>
        <begin position="213"/>
        <end position="231"/>
    </location>
</feature>
<dbReference type="OrthoDB" id="4494341at2759"/>
<evidence type="ECO:0000256" key="2">
    <source>
        <dbReference type="ARBA" id="ARBA00006278"/>
    </source>
</evidence>
<evidence type="ECO:0000313" key="16">
    <source>
        <dbReference type="EMBL" id="OAX38442.1"/>
    </source>
</evidence>
<dbReference type="GO" id="GO:0006879">
    <property type="term" value="P:intracellular iron ion homeostasis"/>
    <property type="evidence" value="ECO:0007669"/>
    <property type="project" value="TreeGrafter"/>
</dbReference>
<evidence type="ECO:0000256" key="14">
    <source>
        <dbReference type="SAM" id="Phobius"/>
    </source>
</evidence>
<dbReference type="InterPro" id="IPR039261">
    <property type="entry name" value="FNR_nucleotide-bd"/>
</dbReference>
<dbReference type="Pfam" id="PF01794">
    <property type="entry name" value="Ferric_reduct"/>
    <property type="match status" value="1"/>
</dbReference>
<dbReference type="PANTHER" id="PTHR32361">
    <property type="entry name" value="FERRIC/CUPRIC REDUCTASE TRANSMEMBRANE COMPONENT"/>
    <property type="match status" value="1"/>
</dbReference>
<evidence type="ECO:0000256" key="1">
    <source>
        <dbReference type="ARBA" id="ARBA00004651"/>
    </source>
</evidence>
<dbReference type="Pfam" id="PF08030">
    <property type="entry name" value="NAD_binding_6"/>
    <property type="match status" value="1"/>
</dbReference>
<keyword evidence="5" id="KW-1003">Cell membrane</keyword>
<proteinExistence type="inferred from homology"/>
<dbReference type="SUPFAM" id="SSF52343">
    <property type="entry name" value="Ferredoxin reductase-like, C-terminal NADP-linked domain"/>
    <property type="match status" value="1"/>
</dbReference>
<dbReference type="InterPro" id="IPR051410">
    <property type="entry name" value="Ferric/Cupric_Reductase"/>
</dbReference>
<keyword evidence="7" id="KW-0249">Electron transport</keyword>
<dbReference type="CDD" id="cd06186">
    <property type="entry name" value="NOX_Duox_like_FAD_NADP"/>
    <property type="match status" value="1"/>
</dbReference>
<evidence type="ECO:0000256" key="4">
    <source>
        <dbReference type="ARBA" id="ARBA00022448"/>
    </source>
</evidence>
<feature type="transmembrane region" description="Helical" evidence="14">
    <location>
        <begin position="26"/>
        <end position="47"/>
    </location>
</feature>
<dbReference type="InterPro" id="IPR013130">
    <property type="entry name" value="Fe3_Rdtase_TM_dom"/>
</dbReference>
<dbReference type="InterPro" id="IPR013121">
    <property type="entry name" value="Fe_red_NAD-bd_6"/>
</dbReference>
<sequence length="625" mass="70488">MFPVYASTGGPTNKSLRAARKKLYPIQAWYCIGLFIFIVAIFQWTSYFHSKLARRSQTALNSHPEQIYLHRRRGFSWRRIPLALANAYRVIAFRWTLRIGDSYSLTMAEVFVTMAYIVFLFVWAFINTTDLGGHKLNPAYWCNRSGTLAASQFPLITALGTKNNIVSLITGISYDKLNYVHRMMSRVVFILLCVHTGSEVVRHVPFQPYLEEIWLICGIIAVVAFAVLCVVSLRPIRVQAYELFFYVHFFMVLTFLVCAYFHTQDASFSYWIYPCFIIWGFDRLIRILRLVVFNFGSRSESMIDATAELLSDDFVRLKFHRPSHFHWAPGQTAYLIMPSISRLPFEAHPFTIASFDSELFQERKPQGEKPTHDSIAERSLGSSAPFWKEVVFFINVRKGFTARLKEAAFKGDKVKVFVDGPYGSSFDLGSYDTTMLIAGGSGVSYTLPTLLNIIERVRNGKSSCRRVIFIWSIRNADCIHWIDETLIRALDLAPPSLSILIRIHITSTQATIQALPHSYGPNDNAQAVHDGSEIGELEEATAMEKSKDSLLAIGAVKLENRRCDLPSVLRDEVEMGTGRMFVGVCGSQAMARSVRGALQFPVSSPVSVANGGPSVTLHVESFGYA</sequence>
<dbReference type="EMBL" id="KV448295">
    <property type="protein sequence ID" value="OAX38442.1"/>
    <property type="molecule type" value="Genomic_DNA"/>
</dbReference>
<dbReference type="STRING" id="1314800.A0A1B7N0T6"/>
<dbReference type="Proteomes" id="UP000092154">
    <property type="component" value="Unassembled WGS sequence"/>
</dbReference>
<dbReference type="GO" id="GO:0015677">
    <property type="term" value="P:copper ion import"/>
    <property type="evidence" value="ECO:0007669"/>
    <property type="project" value="TreeGrafter"/>
</dbReference>
<keyword evidence="17" id="KW-1185">Reference proteome</keyword>
<dbReference type="SUPFAM" id="SSF63380">
    <property type="entry name" value="Riboflavin synthase domain-like"/>
    <property type="match status" value="1"/>
</dbReference>
<protein>
    <recommendedName>
        <fullName evidence="3">ferric-chelate reductase (NADPH)</fullName>
        <ecNumber evidence="3">1.16.1.9</ecNumber>
    </recommendedName>
</protein>
<feature type="transmembrane region" description="Helical" evidence="14">
    <location>
        <begin position="243"/>
        <end position="262"/>
    </location>
</feature>
<reference evidence="16 17" key="1">
    <citation type="submission" date="2016-06" db="EMBL/GenBank/DDBJ databases">
        <title>Comparative genomics of the ectomycorrhizal sister species Rhizopogon vinicolor and Rhizopogon vesiculosus (Basidiomycota: Boletales) reveals a divergence of the mating type B locus.</title>
        <authorList>
            <consortium name="DOE Joint Genome Institute"/>
            <person name="Mujic A.B."/>
            <person name="Kuo A."/>
            <person name="Tritt A."/>
            <person name="Lipzen A."/>
            <person name="Chen C."/>
            <person name="Johnson J."/>
            <person name="Sharma A."/>
            <person name="Barry K."/>
            <person name="Grigoriev I.V."/>
            <person name="Spatafora J.W."/>
        </authorList>
    </citation>
    <scope>NUCLEOTIDE SEQUENCE [LARGE SCALE GENOMIC DNA]</scope>
    <source>
        <strain evidence="16 17">AM-OR11-026</strain>
    </source>
</reference>
<evidence type="ECO:0000256" key="7">
    <source>
        <dbReference type="ARBA" id="ARBA00022982"/>
    </source>
</evidence>
<comment type="similarity">
    <text evidence="2">Belongs to the ferric reductase (FRE) family.</text>
</comment>
<evidence type="ECO:0000256" key="3">
    <source>
        <dbReference type="ARBA" id="ARBA00012668"/>
    </source>
</evidence>
<dbReference type="SFLD" id="SFLDG01168">
    <property type="entry name" value="Ferric_reductase_subgroup_(FRE"/>
    <property type="match status" value="1"/>
</dbReference>
<keyword evidence="10" id="KW-0406">Ion transport</keyword>
<feature type="transmembrane region" description="Helical" evidence="14">
    <location>
        <begin position="103"/>
        <end position="126"/>
    </location>
</feature>
<dbReference type="InterPro" id="IPR013112">
    <property type="entry name" value="FAD-bd_8"/>
</dbReference>
<evidence type="ECO:0000256" key="6">
    <source>
        <dbReference type="ARBA" id="ARBA00022692"/>
    </source>
</evidence>
<dbReference type="SFLD" id="SFLDS00052">
    <property type="entry name" value="Ferric_Reductase_Domain"/>
    <property type="match status" value="1"/>
</dbReference>
<organism evidence="16 17">
    <name type="scientific">Rhizopogon vinicolor AM-OR11-026</name>
    <dbReference type="NCBI Taxonomy" id="1314800"/>
    <lineage>
        <taxon>Eukaryota</taxon>
        <taxon>Fungi</taxon>
        <taxon>Dikarya</taxon>
        <taxon>Basidiomycota</taxon>
        <taxon>Agaricomycotina</taxon>
        <taxon>Agaricomycetes</taxon>
        <taxon>Agaricomycetidae</taxon>
        <taxon>Boletales</taxon>
        <taxon>Suillineae</taxon>
        <taxon>Rhizopogonaceae</taxon>
        <taxon>Rhizopogon</taxon>
    </lineage>
</organism>